<dbReference type="EMBL" id="JAEAOA010000226">
    <property type="protein sequence ID" value="KAK3576239.1"/>
    <property type="molecule type" value="Genomic_DNA"/>
</dbReference>
<gene>
    <name evidence="1" type="ORF">CHS0354_002842</name>
</gene>
<evidence type="ECO:0000313" key="1">
    <source>
        <dbReference type="EMBL" id="KAK3576239.1"/>
    </source>
</evidence>
<feature type="non-terminal residue" evidence="1">
    <location>
        <position position="233"/>
    </location>
</feature>
<organism evidence="1 2">
    <name type="scientific">Potamilus streckersoni</name>
    <dbReference type="NCBI Taxonomy" id="2493646"/>
    <lineage>
        <taxon>Eukaryota</taxon>
        <taxon>Metazoa</taxon>
        <taxon>Spiralia</taxon>
        <taxon>Lophotrochozoa</taxon>
        <taxon>Mollusca</taxon>
        <taxon>Bivalvia</taxon>
        <taxon>Autobranchia</taxon>
        <taxon>Heteroconchia</taxon>
        <taxon>Palaeoheterodonta</taxon>
        <taxon>Unionida</taxon>
        <taxon>Unionoidea</taxon>
        <taxon>Unionidae</taxon>
        <taxon>Ambleminae</taxon>
        <taxon>Lampsilini</taxon>
        <taxon>Potamilus</taxon>
    </lineage>
</organism>
<protein>
    <submittedName>
        <fullName evidence="1">Uncharacterized protein</fullName>
    </submittedName>
</protein>
<keyword evidence="2" id="KW-1185">Reference proteome</keyword>
<reference evidence="1" key="3">
    <citation type="submission" date="2023-05" db="EMBL/GenBank/DDBJ databases">
        <authorList>
            <person name="Smith C.H."/>
        </authorList>
    </citation>
    <scope>NUCLEOTIDE SEQUENCE</scope>
    <source>
        <strain evidence="1">CHS0354</strain>
        <tissue evidence="1">Mantle</tissue>
    </source>
</reference>
<sequence>MLPQYGNIRIGHKNYDLRPAETDVTSRFLGKRYILQEEKHIRGHNSATPKGNIKKSTRKAEEGLKALLRRLDGKHKLSNGYSAGETLSSREKTAFYKGWKTDQARQLQKFYDVEVAVLIDESVWKLYLPLVNPLNPAARVGLVKRKITEAYSHIMNGVNMRYKTIDDPEISISVKLRDFIFFQDDINFPTHNEMMVNGTKYTEVMAYIFDLVVWDDTFGVKRLPVYDHGMLFT</sequence>
<proteinExistence type="predicted"/>
<name>A0AAE0VF00_9BIVA</name>
<reference evidence="1" key="2">
    <citation type="journal article" date="2021" name="Genome Biol. Evol.">
        <title>Developing a high-quality reference genome for a parasitic bivalve with doubly uniparental inheritance (Bivalvia: Unionida).</title>
        <authorList>
            <person name="Smith C.H."/>
        </authorList>
    </citation>
    <scope>NUCLEOTIDE SEQUENCE</scope>
    <source>
        <strain evidence="1">CHS0354</strain>
        <tissue evidence="1">Mantle</tissue>
    </source>
</reference>
<dbReference type="Proteomes" id="UP001195483">
    <property type="component" value="Unassembled WGS sequence"/>
</dbReference>
<accession>A0AAE0VF00</accession>
<reference evidence="1" key="1">
    <citation type="journal article" date="2021" name="Genome Biol. Evol.">
        <title>A High-Quality Reference Genome for a Parasitic Bivalve with Doubly Uniparental Inheritance (Bivalvia: Unionida).</title>
        <authorList>
            <person name="Smith C.H."/>
        </authorList>
    </citation>
    <scope>NUCLEOTIDE SEQUENCE</scope>
    <source>
        <strain evidence="1">CHS0354</strain>
    </source>
</reference>
<evidence type="ECO:0000313" key="2">
    <source>
        <dbReference type="Proteomes" id="UP001195483"/>
    </source>
</evidence>
<comment type="caution">
    <text evidence="1">The sequence shown here is derived from an EMBL/GenBank/DDBJ whole genome shotgun (WGS) entry which is preliminary data.</text>
</comment>
<dbReference type="AlphaFoldDB" id="A0AAE0VF00"/>